<feature type="transmembrane region" description="Helical" evidence="1">
    <location>
        <begin position="48"/>
        <end position="70"/>
    </location>
</feature>
<feature type="transmembrane region" description="Helical" evidence="1">
    <location>
        <begin position="91"/>
        <end position="112"/>
    </location>
</feature>
<dbReference type="EC" id="3.4.24.-" evidence="3"/>
<accession>A0ABS6SXY1</accession>
<keyword evidence="1" id="KW-1133">Transmembrane helix</keyword>
<dbReference type="GO" id="GO:0008237">
    <property type="term" value="F:metallopeptidase activity"/>
    <property type="evidence" value="ECO:0007669"/>
    <property type="project" value="UniProtKB-KW"/>
</dbReference>
<feature type="transmembrane region" description="Helical" evidence="1">
    <location>
        <begin position="144"/>
        <end position="163"/>
    </location>
</feature>
<dbReference type="Proteomes" id="UP000756530">
    <property type="component" value="Unassembled WGS sequence"/>
</dbReference>
<keyword evidence="1" id="KW-0472">Membrane</keyword>
<name>A0ABS6SXY1_9RHOB</name>
<proteinExistence type="predicted"/>
<feature type="transmembrane region" description="Helical" evidence="1">
    <location>
        <begin position="200"/>
        <end position="220"/>
    </location>
</feature>
<dbReference type="EMBL" id="JAHUZE010000001">
    <property type="protein sequence ID" value="MBV7377824.1"/>
    <property type="molecule type" value="Genomic_DNA"/>
</dbReference>
<evidence type="ECO:0000313" key="3">
    <source>
        <dbReference type="EMBL" id="MBV7377824.1"/>
    </source>
</evidence>
<keyword evidence="1" id="KW-0812">Transmembrane</keyword>
<feature type="domain" description="CAAX prenyl protease 2/Lysostaphin resistance protein A-like" evidence="2">
    <location>
        <begin position="128"/>
        <end position="234"/>
    </location>
</feature>
<keyword evidence="3" id="KW-0378">Hydrolase</keyword>
<keyword evidence="3" id="KW-0482">Metalloprotease</keyword>
<evidence type="ECO:0000313" key="4">
    <source>
        <dbReference type="Proteomes" id="UP000756530"/>
    </source>
</evidence>
<dbReference type="RefSeq" id="WP_218390693.1">
    <property type="nucleotide sequence ID" value="NZ_JAHUZE010000001.1"/>
</dbReference>
<feature type="transmembrane region" description="Helical" evidence="1">
    <location>
        <begin position="170"/>
        <end position="194"/>
    </location>
</feature>
<sequence>MFFWKPYLAWSAIGLVGVLFLSLATDTGMISQTPGMGDMSPLALRLMAAIQPAALVLIGTALGVHVAHQIGFRSWLTEKLRGEDMRFPSPVLPLIVGLLLGFVVAIVDIAFFRLVEGAWPEQASQGVVDRLMAVTYGGISEELMMRYGLLSFLIWIAAKVAGVARPGNGLVWTMIVVVALLFGAGHLPVMAQFAELTGPIILRTIGLNAALALFLGWLYWKRGLEAAMMAHIAFHPGLWIGLLLVA</sequence>
<protein>
    <submittedName>
        <fullName evidence="3">CPBP family intramembrane metalloprotease</fullName>
        <ecNumber evidence="3">3.4.24.-</ecNumber>
    </submittedName>
</protein>
<dbReference type="InterPro" id="IPR003675">
    <property type="entry name" value="Rce1/LyrA-like_dom"/>
</dbReference>
<keyword evidence="4" id="KW-1185">Reference proteome</keyword>
<reference evidence="3 4" key="1">
    <citation type="submission" date="2021-05" db="EMBL/GenBank/DDBJ databases">
        <title>Culturable bacteria isolated from Daya Bay.</title>
        <authorList>
            <person name="Zheng W."/>
            <person name="Yu S."/>
            <person name="Huang Y."/>
        </authorList>
    </citation>
    <scope>NUCLEOTIDE SEQUENCE [LARGE SCALE GENOMIC DNA]</scope>
    <source>
        <strain evidence="3 4">DP4N28-5</strain>
    </source>
</reference>
<dbReference type="Pfam" id="PF02517">
    <property type="entry name" value="Rce1-like"/>
    <property type="match status" value="1"/>
</dbReference>
<evidence type="ECO:0000259" key="2">
    <source>
        <dbReference type="Pfam" id="PF02517"/>
    </source>
</evidence>
<comment type="caution">
    <text evidence="3">The sequence shown here is derived from an EMBL/GenBank/DDBJ whole genome shotgun (WGS) entry which is preliminary data.</text>
</comment>
<gene>
    <name evidence="3" type="ORF">KJP28_02725</name>
</gene>
<organism evidence="3 4">
    <name type="scientific">Maritimibacter dapengensis</name>
    <dbReference type="NCBI Taxonomy" id="2836868"/>
    <lineage>
        <taxon>Bacteria</taxon>
        <taxon>Pseudomonadati</taxon>
        <taxon>Pseudomonadota</taxon>
        <taxon>Alphaproteobacteria</taxon>
        <taxon>Rhodobacterales</taxon>
        <taxon>Roseobacteraceae</taxon>
        <taxon>Maritimibacter</taxon>
    </lineage>
</organism>
<keyword evidence="3" id="KW-0645">Protease</keyword>
<evidence type="ECO:0000256" key="1">
    <source>
        <dbReference type="SAM" id="Phobius"/>
    </source>
</evidence>